<comment type="caution">
    <text evidence="3">The sequence shown here is derived from an EMBL/GenBank/DDBJ whole genome shotgun (WGS) entry which is preliminary data.</text>
</comment>
<accession>A0A398C5U2</accession>
<dbReference type="Proteomes" id="UP000266302">
    <property type="component" value="Unassembled WGS sequence"/>
</dbReference>
<proteinExistence type="predicted"/>
<reference evidence="3 4" key="1">
    <citation type="submission" date="2018-09" db="EMBL/GenBank/DDBJ databases">
        <title>Draft genome of Simplicispira sp. NY-02.</title>
        <authorList>
            <person name="Im W.T."/>
        </authorList>
    </citation>
    <scope>NUCLEOTIDE SEQUENCE [LARGE SCALE GENOMIC DNA]</scope>
    <source>
        <strain evidence="3 4">NY-02</strain>
    </source>
</reference>
<dbReference type="SUPFAM" id="SSF54197">
    <property type="entry name" value="HIT-like"/>
    <property type="match status" value="1"/>
</dbReference>
<dbReference type="InterPro" id="IPR011146">
    <property type="entry name" value="HIT-like"/>
</dbReference>
<dbReference type="GO" id="GO:0003824">
    <property type="term" value="F:catalytic activity"/>
    <property type="evidence" value="ECO:0007669"/>
    <property type="project" value="InterPro"/>
</dbReference>
<sequence>MSQSSFGCALCAQDGGALVWHSAKLRVVHVEEEGFPGYYRVIWNAHVAEFSDLSAEERTECMDAVVCVERALIEHLAPTKVNLAALGNQVPHLHWHVIARFEWDTHFPNAFWGEPQRARDRDKEAAVRTHLDAVNAQIRGYLAKGEASQGD</sequence>
<dbReference type="InterPro" id="IPR036265">
    <property type="entry name" value="HIT-like_sf"/>
</dbReference>
<protein>
    <submittedName>
        <fullName evidence="3">HIT family protein</fullName>
    </submittedName>
</protein>
<evidence type="ECO:0000256" key="1">
    <source>
        <dbReference type="PROSITE-ProRule" id="PRU00464"/>
    </source>
</evidence>
<name>A0A398C5U2_9BURK</name>
<feature type="short sequence motif" description="Histidine triad motif" evidence="1">
    <location>
        <begin position="92"/>
        <end position="96"/>
    </location>
</feature>
<dbReference type="AlphaFoldDB" id="A0A398C5U2"/>
<evidence type="ECO:0000259" key="2">
    <source>
        <dbReference type="PROSITE" id="PS51084"/>
    </source>
</evidence>
<dbReference type="OrthoDB" id="9799145at2"/>
<organism evidence="3 4">
    <name type="scientific">Simplicispira hankyongi</name>
    <dbReference type="NCBI Taxonomy" id="2315688"/>
    <lineage>
        <taxon>Bacteria</taxon>
        <taxon>Pseudomonadati</taxon>
        <taxon>Pseudomonadota</taxon>
        <taxon>Betaproteobacteria</taxon>
        <taxon>Burkholderiales</taxon>
        <taxon>Comamonadaceae</taxon>
        <taxon>Simplicispira</taxon>
    </lineage>
</organism>
<dbReference type="RefSeq" id="WP_119109100.1">
    <property type="nucleotide sequence ID" value="NZ_QXJC01000003.1"/>
</dbReference>
<evidence type="ECO:0000313" key="4">
    <source>
        <dbReference type="Proteomes" id="UP000266302"/>
    </source>
</evidence>
<dbReference type="PIRSF" id="PIRSF000714">
    <property type="entry name" value="HIT"/>
    <property type="match status" value="1"/>
</dbReference>
<keyword evidence="4" id="KW-1185">Reference proteome</keyword>
<gene>
    <name evidence="3" type="ORF">D3F03_09370</name>
</gene>
<dbReference type="PROSITE" id="PS51084">
    <property type="entry name" value="HIT_2"/>
    <property type="match status" value="1"/>
</dbReference>
<feature type="domain" description="HIT" evidence="2">
    <location>
        <begin position="5"/>
        <end position="107"/>
    </location>
</feature>
<dbReference type="Gene3D" id="3.30.428.10">
    <property type="entry name" value="HIT-like"/>
    <property type="match status" value="1"/>
</dbReference>
<evidence type="ECO:0000313" key="3">
    <source>
        <dbReference type="EMBL" id="RID98435.1"/>
    </source>
</evidence>
<dbReference type="InterPro" id="IPR026026">
    <property type="entry name" value="HIT_Hint"/>
</dbReference>
<dbReference type="Pfam" id="PF01230">
    <property type="entry name" value="HIT"/>
    <property type="match status" value="1"/>
</dbReference>
<dbReference type="EMBL" id="QXJC01000003">
    <property type="protein sequence ID" value="RID98435.1"/>
    <property type="molecule type" value="Genomic_DNA"/>
</dbReference>